<dbReference type="Proteomes" id="UP001530377">
    <property type="component" value="Unassembled WGS sequence"/>
</dbReference>
<evidence type="ECO:0000259" key="3">
    <source>
        <dbReference type="PROSITE" id="PS50127"/>
    </source>
</evidence>
<keyword evidence="2" id="KW-1133">Transmembrane helix</keyword>
<dbReference type="PROSITE" id="PS50127">
    <property type="entry name" value="UBC_2"/>
    <property type="match status" value="1"/>
</dbReference>
<dbReference type="PANTHER" id="PTHR24067">
    <property type="entry name" value="UBIQUITIN-CONJUGATING ENZYME E2"/>
    <property type="match status" value="1"/>
</dbReference>
<keyword evidence="5" id="KW-1185">Reference proteome</keyword>
<comment type="caution">
    <text evidence="4">The sequence shown here is derived from an EMBL/GenBank/DDBJ whole genome shotgun (WGS) entry which is preliminary data.</text>
</comment>
<keyword evidence="2" id="KW-0472">Membrane</keyword>
<proteinExistence type="predicted"/>
<dbReference type="InterPro" id="IPR000608">
    <property type="entry name" value="UBC"/>
</dbReference>
<dbReference type="EMBL" id="JALLPB020000043">
    <property type="protein sequence ID" value="KAL3823205.1"/>
    <property type="molecule type" value="Genomic_DNA"/>
</dbReference>
<feature type="compositionally biased region" description="Polar residues" evidence="1">
    <location>
        <begin position="282"/>
        <end position="293"/>
    </location>
</feature>
<keyword evidence="2" id="KW-0812">Transmembrane</keyword>
<reference evidence="4 5" key="1">
    <citation type="submission" date="2024-10" db="EMBL/GenBank/DDBJ databases">
        <title>Updated reference genomes for cyclostephanoid diatoms.</title>
        <authorList>
            <person name="Roberts W.R."/>
            <person name="Alverson A.J."/>
        </authorList>
    </citation>
    <scope>NUCLEOTIDE SEQUENCE [LARGE SCALE GENOMIC DNA]</scope>
    <source>
        <strain evidence="4 5">AJA228-03</strain>
    </source>
</reference>
<dbReference type="Gene3D" id="3.10.110.10">
    <property type="entry name" value="Ubiquitin Conjugating Enzyme"/>
    <property type="match status" value="1"/>
</dbReference>
<gene>
    <name evidence="4" type="ORF">ACHAXA_003484</name>
</gene>
<dbReference type="InterPro" id="IPR016135">
    <property type="entry name" value="UBQ-conjugating_enzyme/RWD"/>
</dbReference>
<protein>
    <recommendedName>
        <fullName evidence="3">UBC core domain-containing protein</fullName>
    </recommendedName>
</protein>
<dbReference type="FunFam" id="3.10.110.10:FF:000086">
    <property type="entry name" value="Ubiquitin-conjugating enzyme E2 J1"/>
    <property type="match status" value="1"/>
</dbReference>
<evidence type="ECO:0000256" key="2">
    <source>
        <dbReference type="SAM" id="Phobius"/>
    </source>
</evidence>
<dbReference type="InterPro" id="IPR050113">
    <property type="entry name" value="Ub_conjugating_enzyme"/>
</dbReference>
<sequence length="389" mass="41803">MSKSPSLRRIMADIRELSIDPSDQYHAAPLENDMFEWHFTIRGAKDTDFAGGTYHGRILLPPEYPLKPPDIIFMTPSGRFETNVKVCLSFSAHHPELWQPAWGIRLILEALIGFLPTPADGAIGSLDWTSKERKRLASESSRFRCPHCCSGGMTCADLIPPEAAGGRTTTTTTGIDGKLEGRTRYRDEIEKLKMLQYQNHAVVENCGGKKDEEAKKDDDEGGVEEEERVGGGSAAVHDIPGEVKGRELSGDAKISASTTLSLDSKAEQGATSSVPRTGGEGSSVQRSTDSTQNSPPPAGIASVDAPHTTTTFPPAGDSASTVAVGAHDDPAHAIANNERIDRFFVSDGILHGLIGFFSIVVVALLRQAQSLVDELHGLEGESGNWDGEE</sequence>
<dbReference type="CDD" id="cd23799">
    <property type="entry name" value="UBCc_UBE2J"/>
    <property type="match status" value="1"/>
</dbReference>
<dbReference type="AlphaFoldDB" id="A0ABD3SF83"/>
<organism evidence="4 5">
    <name type="scientific">Cyclostephanos tholiformis</name>
    <dbReference type="NCBI Taxonomy" id="382380"/>
    <lineage>
        <taxon>Eukaryota</taxon>
        <taxon>Sar</taxon>
        <taxon>Stramenopiles</taxon>
        <taxon>Ochrophyta</taxon>
        <taxon>Bacillariophyta</taxon>
        <taxon>Coscinodiscophyceae</taxon>
        <taxon>Thalassiosirophycidae</taxon>
        <taxon>Stephanodiscales</taxon>
        <taxon>Stephanodiscaceae</taxon>
        <taxon>Cyclostephanos</taxon>
    </lineage>
</organism>
<name>A0ABD3SF83_9STRA</name>
<feature type="compositionally biased region" description="Basic and acidic residues" evidence="1">
    <location>
        <begin position="239"/>
        <end position="250"/>
    </location>
</feature>
<dbReference type="Pfam" id="PF00179">
    <property type="entry name" value="UQ_con"/>
    <property type="match status" value="1"/>
</dbReference>
<evidence type="ECO:0000313" key="4">
    <source>
        <dbReference type="EMBL" id="KAL3823205.1"/>
    </source>
</evidence>
<dbReference type="SUPFAM" id="SSF54495">
    <property type="entry name" value="UBC-like"/>
    <property type="match status" value="1"/>
</dbReference>
<feature type="transmembrane region" description="Helical" evidence="2">
    <location>
        <begin position="348"/>
        <end position="365"/>
    </location>
</feature>
<evidence type="ECO:0000313" key="5">
    <source>
        <dbReference type="Proteomes" id="UP001530377"/>
    </source>
</evidence>
<feature type="domain" description="UBC core" evidence="3">
    <location>
        <begin position="5"/>
        <end position="154"/>
    </location>
</feature>
<dbReference type="SMART" id="SM00212">
    <property type="entry name" value="UBCc"/>
    <property type="match status" value="1"/>
</dbReference>
<feature type="region of interest" description="Disordered" evidence="1">
    <location>
        <begin position="206"/>
        <end position="319"/>
    </location>
</feature>
<accession>A0ABD3SF83</accession>
<evidence type="ECO:0000256" key="1">
    <source>
        <dbReference type="SAM" id="MobiDB-lite"/>
    </source>
</evidence>
<feature type="compositionally biased region" description="Basic and acidic residues" evidence="1">
    <location>
        <begin position="207"/>
        <end position="218"/>
    </location>
</feature>